<keyword evidence="2" id="KW-1185">Reference proteome</keyword>
<accession>A0ABP9ULQ7</accession>
<organism evidence="1 2">
    <name type="scientific">Haloferula sargassicola</name>
    <dbReference type="NCBI Taxonomy" id="490096"/>
    <lineage>
        <taxon>Bacteria</taxon>
        <taxon>Pseudomonadati</taxon>
        <taxon>Verrucomicrobiota</taxon>
        <taxon>Verrucomicrobiia</taxon>
        <taxon>Verrucomicrobiales</taxon>
        <taxon>Verrucomicrobiaceae</taxon>
        <taxon>Haloferula</taxon>
    </lineage>
</organism>
<evidence type="ECO:0000313" key="1">
    <source>
        <dbReference type="EMBL" id="GAA5482322.1"/>
    </source>
</evidence>
<evidence type="ECO:0000313" key="2">
    <source>
        <dbReference type="Proteomes" id="UP001476282"/>
    </source>
</evidence>
<protein>
    <submittedName>
        <fullName evidence="1">Uncharacterized protein</fullName>
    </submittedName>
</protein>
<comment type="caution">
    <text evidence="1">The sequence shown here is derived from an EMBL/GenBank/DDBJ whole genome shotgun (WGS) entry which is preliminary data.</text>
</comment>
<dbReference type="Proteomes" id="UP001476282">
    <property type="component" value="Unassembled WGS sequence"/>
</dbReference>
<dbReference type="EMBL" id="BAABRI010000007">
    <property type="protein sequence ID" value="GAA5482322.1"/>
    <property type="molecule type" value="Genomic_DNA"/>
</dbReference>
<name>A0ABP9ULQ7_9BACT</name>
<reference evidence="1 2" key="1">
    <citation type="submission" date="2024-02" db="EMBL/GenBank/DDBJ databases">
        <title>Haloferula sargassicola NBRC 104335.</title>
        <authorList>
            <person name="Ichikawa N."/>
            <person name="Katano-Makiyama Y."/>
            <person name="Hidaka K."/>
        </authorList>
    </citation>
    <scope>NUCLEOTIDE SEQUENCE [LARGE SCALE GENOMIC DNA]</scope>
    <source>
        <strain evidence="1 2">NBRC 104335</strain>
    </source>
</reference>
<gene>
    <name evidence="1" type="ORF">Hsar01_01540</name>
</gene>
<proteinExistence type="predicted"/>
<sequence length="93" mass="11551">MLRGMESHEWRERTEDGLRFWRASRHAGKWSFRTTLKTDPDWEPIDPVPRELWQTLREILWRKYQRKRCPWKLIEEIDKRLEASDDEFPGDPR</sequence>